<keyword evidence="1" id="KW-1133">Transmembrane helix</keyword>
<organism evidence="3 4">
    <name type="scientific">Actinomadura litoris</name>
    <dbReference type="NCBI Taxonomy" id="2678616"/>
    <lineage>
        <taxon>Bacteria</taxon>
        <taxon>Bacillati</taxon>
        <taxon>Actinomycetota</taxon>
        <taxon>Actinomycetes</taxon>
        <taxon>Streptosporangiales</taxon>
        <taxon>Thermomonosporaceae</taxon>
        <taxon>Actinomadura</taxon>
    </lineage>
</organism>
<gene>
    <name evidence="3" type="ORF">GNZ18_35655</name>
</gene>
<dbReference type="Proteomes" id="UP000432015">
    <property type="component" value="Unassembled WGS sequence"/>
</dbReference>
<reference evidence="3 4" key="1">
    <citation type="submission" date="2019-11" db="EMBL/GenBank/DDBJ databases">
        <authorList>
            <person name="Cao P."/>
        </authorList>
    </citation>
    <scope>NUCLEOTIDE SEQUENCE [LARGE SCALE GENOMIC DNA]</scope>
    <source>
        <strain evidence="3 4">NEAU-AAG5</strain>
    </source>
</reference>
<comment type="caution">
    <text evidence="3">The sequence shown here is derived from an EMBL/GenBank/DDBJ whole genome shotgun (WGS) entry which is preliminary data.</text>
</comment>
<evidence type="ECO:0000313" key="4">
    <source>
        <dbReference type="Proteomes" id="UP000432015"/>
    </source>
</evidence>
<dbReference type="EMBL" id="WOFH01000017">
    <property type="protein sequence ID" value="MUN41885.1"/>
    <property type="molecule type" value="Genomic_DNA"/>
</dbReference>
<feature type="domain" description="Transposase DDE" evidence="2">
    <location>
        <begin position="3"/>
        <end position="44"/>
    </location>
</feature>
<feature type="non-terminal residue" evidence="3">
    <location>
        <position position="1"/>
    </location>
</feature>
<dbReference type="AlphaFoldDB" id="A0A7K1LCG3"/>
<keyword evidence="4" id="KW-1185">Reference proteome</keyword>
<proteinExistence type="predicted"/>
<keyword evidence="1" id="KW-0812">Transmembrane</keyword>
<evidence type="ECO:0000256" key="1">
    <source>
        <dbReference type="SAM" id="Phobius"/>
    </source>
</evidence>
<name>A0A7K1LCG3_9ACTN</name>
<protein>
    <submittedName>
        <fullName evidence="3">Transposase</fullName>
    </submittedName>
</protein>
<feature type="transmembrane region" description="Helical" evidence="1">
    <location>
        <begin position="28"/>
        <end position="45"/>
    </location>
</feature>
<evidence type="ECO:0000313" key="3">
    <source>
        <dbReference type="EMBL" id="MUN41885.1"/>
    </source>
</evidence>
<dbReference type="InterPro" id="IPR025668">
    <property type="entry name" value="Tnp_DDE_dom"/>
</dbReference>
<evidence type="ECO:0000259" key="2">
    <source>
        <dbReference type="Pfam" id="PF13586"/>
    </source>
</evidence>
<keyword evidence="1" id="KW-0472">Membrane</keyword>
<dbReference type="RefSeq" id="WP_156221115.1">
    <property type="nucleotide sequence ID" value="NZ_WOFH01000017.1"/>
</dbReference>
<dbReference type="Pfam" id="PF13586">
    <property type="entry name" value="DDE_Tnp_1_2"/>
    <property type="match status" value="1"/>
</dbReference>
<accession>A0A7K1LCG3</accession>
<sequence length="47" mass="5667">LYKRRNVVERCIGRLKQWRGIATRYDKLARNYRAAIVLVTALFWINT</sequence>